<gene>
    <name evidence="1" type="ordered locus">TERTU_4076</name>
</gene>
<dbReference type="EMBL" id="CP001614">
    <property type="protein sequence ID" value="ACR11094.1"/>
    <property type="molecule type" value="Genomic_DNA"/>
</dbReference>
<dbReference type="AlphaFoldDB" id="C5BUD1"/>
<reference evidence="1 2" key="1">
    <citation type="journal article" date="2009" name="PLoS ONE">
        <title>The complete genome of Teredinibacter turnerae T7901: an intracellular endosymbiont of marine wood-boring bivalves (shipworms).</title>
        <authorList>
            <person name="Yang J.C."/>
            <person name="Madupu R."/>
            <person name="Durkin A.S."/>
            <person name="Ekborg N.A."/>
            <person name="Pedamallu C.S."/>
            <person name="Hostetler J.B."/>
            <person name="Radune D."/>
            <person name="Toms B.S."/>
            <person name="Henrissat B."/>
            <person name="Coutinho P.M."/>
            <person name="Schwarz S."/>
            <person name="Field L."/>
            <person name="Trindade-Silva A.E."/>
            <person name="Soares C.A.G."/>
            <person name="Elshahawi S."/>
            <person name="Hanora A."/>
            <person name="Schmidt E.W."/>
            <person name="Haygood M.G."/>
            <person name="Posfai J."/>
            <person name="Benner J."/>
            <person name="Madinger C."/>
            <person name="Nove J."/>
            <person name="Anton B."/>
            <person name="Chaudhary K."/>
            <person name="Foster J."/>
            <person name="Holman A."/>
            <person name="Kumar S."/>
            <person name="Lessard P.A."/>
            <person name="Luyten Y.A."/>
            <person name="Slatko B."/>
            <person name="Wood N."/>
            <person name="Wu B."/>
            <person name="Teplitski M."/>
            <person name="Mougous J.D."/>
            <person name="Ward N."/>
            <person name="Eisen J.A."/>
            <person name="Badger J.H."/>
            <person name="Distel D.L."/>
        </authorList>
    </citation>
    <scope>NUCLEOTIDE SEQUENCE [LARGE SCALE GENOMIC DNA]</scope>
    <source>
        <strain evidence="2">ATCC 39867 / T7901</strain>
    </source>
</reference>
<sequence length="52" mass="5739">MDDALHLTVCPLNTIEMRACFNTSWAYTAPLATALNLRADFYTTIFVASLVA</sequence>
<proteinExistence type="predicted"/>
<name>C5BUD1_TERTT</name>
<evidence type="ECO:0000313" key="2">
    <source>
        <dbReference type="Proteomes" id="UP000009080"/>
    </source>
</evidence>
<dbReference type="Proteomes" id="UP000009080">
    <property type="component" value="Chromosome"/>
</dbReference>
<accession>C5BUD1</accession>
<protein>
    <submittedName>
        <fullName evidence="1">Uncharacterized protein</fullName>
    </submittedName>
</protein>
<keyword evidence="2" id="KW-1185">Reference proteome</keyword>
<organism evidence="1 2">
    <name type="scientific">Teredinibacter turnerae (strain ATCC 39867 / T7901)</name>
    <dbReference type="NCBI Taxonomy" id="377629"/>
    <lineage>
        <taxon>Bacteria</taxon>
        <taxon>Pseudomonadati</taxon>
        <taxon>Pseudomonadota</taxon>
        <taxon>Gammaproteobacteria</taxon>
        <taxon>Cellvibrionales</taxon>
        <taxon>Cellvibrionaceae</taxon>
        <taxon>Teredinibacter</taxon>
    </lineage>
</organism>
<evidence type="ECO:0000313" key="1">
    <source>
        <dbReference type="EMBL" id="ACR11094.1"/>
    </source>
</evidence>
<dbReference type="RefSeq" id="WP_015817206.1">
    <property type="nucleotide sequence ID" value="NC_012997.1"/>
</dbReference>
<dbReference type="KEGG" id="ttu:TERTU_4076"/>
<dbReference type="HOGENOM" id="CLU_3085704_0_0_6"/>